<dbReference type="Pfam" id="PF00089">
    <property type="entry name" value="Trypsin"/>
    <property type="match status" value="2"/>
</dbReference>
<keyword evidence="3" id="KW-1015">Disulfide bond</keyword>
<feature type="domain" description="Peptidase S1" evidence="7">
    <location>
        <begin position="530"/>
        <end position="793"/>
    </location>
</feature>
<dbReference type="Gene3D" id="2.40.10.10">
    <property type="entry name" value="Trypsin-like serine proteases"/>
    <property type="match status" value="2"/>
</dbReference>
<dbReference type="InterPro" id="IPR001314">
    <property type="entry name" value="Peptidase_S1A"/>
</dbReference>
<proteinExistence type="predicted"/>
<gene>
    <name evidence="8" type="ORF">RR46_01082</name>
</gene>
<evidence type="ECO:0000256" key="6">
    <source>
        <dbReference type="SAM" id="SignalP"/>
    </source>
</evidence>
<dbReference type="AlphaFoldDB" id="A0A0N1I9V7"/>
<dbReference type="SMART" id="SM00020">
    <property type="entry name" value="Tryp_SPc"/>
    <property type="match status" value="2"/>
</dbReference>
<dbReference type="InterPro" id="IPR009003">
    <property type="entry name" value="Peptidase_S1_PA"/>
</dbReference>
<dbReference type="GO" id="GO:0004252">
    <property type="term" value="F:serine-type endopeptidase activity"/>
    <property type="evidence" value="ECO:0007669"/>
    <property type="project" value="InterPro"/>
</dbReference>
<dbReference type="EMBL" id="KQ459348">
    <property type="protein sequence ID" value="KPJ01304.1"/>
    <property type="molecule type" value="Genomic_DNA"/>
</dbReference>
<feature type="signal peptide" evidence="6">
    <location>
        <begin position="1"/>
        <end position="19"/>
    </location>
</feature>
<feature type="domain" description="Peptidase S1" evidence="7">
    <location>
        <begin position="120"/>
        <end position="380"/>
    </location>
</feature>
<dbReference type="GO" id="GO:0005576">
    <property type="term" value="C:extracellular region"/>
    <property type="evidence" value="ECO:0007669"/>
    <property type="project" value="UniProtKB-SubCell"/>
</dbReference>
<dbReference type="Pfam" id="PF18322">
    <property type="entry name" value="CLIP_1"/>
    <property type="match status" value="1"/>
</dbReference>
<evidence type="ECO:0000313" key="9">
    <source>
        <dbReference type="Proteomes" id="UP000053268"/>
    </source>
</evidence>
<evidence type="ECO:0000256" key="3">
    <source>
        <dbReference type="ARBA" id="ARBA00023157"/>
    </source>
</evidence>
<dbReference type="InterPro" id="IPR041515">
    <property type="entry name" value="PPAF-2-like_Clip"/>
</dbReference>
<dbReference type="GO" id="GO:0006508">
    <property type="term" value="P:proteolysis"/>
    <property type="evidence" value="ECO:0007669"/>
    <property type="project" value="InterPro"/>
</dbReference>
<dbReference type="Proteomes" id="UP000053268">
    <property type="component" value="Unassembled WGS sequence"/>
</dbReference>
<dbReference type="PANTHER" id="PTHR24258:SF129">
    <property type="entry name" value="LP15124P-RELATED"/>
    <property type="match status" value="1"/>
</dbReference>
<feature type="chain" id="PRO_5005873868" description="Phenoloxidase-activating factor 2" evidence="6">
    <location>
        <begin position="20"/>
        <end position="804"/>
    </location>
</feature>
<evidence type="ECO:0000256" key="5">
    <source>
        <dbReference type="ARBA" id="ARBA00076468"/>
    </source>
</evidence>
<dbReference type="PROSITE" id="PS50240">
    <property type="entry name" value="TRYPSIN_DOM"/>
    <property type="match status" value="2"/>
</dbReference>
<evidence type="ECO:0000256" key="1">
    <source>
        <dbReference type="ARBA" id="ARBA00004613"/>
    </source>
</evidence>
<name>A0A0N1I9V7_PAPXU</name>
<dbReference type="PANTHER" id="PTHR24258">
    <property type="entry name" value="SERINE PROTEASE-RELATED"/>
    <property type="match status" value="1"/>
</dbReference>
<dbReference type="InterPro" id="IPR043504">
    <property type="entry name" value="Peptidase_S1_PA_chymotrypsin"/>
</dbReference>
<keyword evidence="2" id="KW-0964">Secreted</keyword>
<dbReference type="FunFam" id="2.40.10.10:FF:000038">
    <property type="entry name" value="Serine protease"/>
    <property type="match status" value="2"/>
</dbReference>
<protein>
    <recommendedName>
        <fullName evidence="4">Phenoloxidase-activating factor 2</fullName>
    </recommendedName>
    <alternativeName>
        <fullName evidence="5">Prophenoloxidase-activating factor II</fullName>
    </alternativeName>
</protein>
<evidence type="ECO:0000313" key="8">
    <source>
        <dbReference type="EMBL" id="KPJ01304.1"/>
    </source>
</evidence>
<evidence type="ECO:0000256" key="4">
    <source>
        <dbReference type="ARBA" id="ARBA00068096"/>
    </source>
</evidence>
<keyword evidence="6" id="KW-0732">Signal</keyword>
<dbReference type="SUPFAM" id="SSF50494">
    <property type="entry name" value="Trypsin-like serine proteases"/>
    <property type="match status" value="2"/>
</dbReference>
<sequence>MRFNCLLVALVSLFCLTAGQSSDDDAMATILENEAGDGYVNLDPDLSETNRVAAKSGTDEPQDVCCQRNQVTDDQKKTTTVVTPLATSTDDKASSNINEPLFEKKTKVGKCGISNPGINIFGDSPRMLSPDDKVYADFGEYPWMVAILRRNVDEEKWNSNNYKGGGTLIHPSVVLTVAHKIAGLRPEELKIRAGDWDTNTQDEEYGHQEVNVKKIVVHENFFSVSLYNDIALLFLETPVVMDSQYPNIALGCLDRRPPPINTTCFSMGWGADNFNNKNVYASVLKKVKLQVLDHMICESLLKKTRLGPLFKLHESFICAGGEQGLDTCKGDGGSSLVCPIKNTYVVYGMVSWGMSCGVKGVPGVYVNVPSFYDWVNKQIAAEGYDTKTYMLRVLVTICLLTFCGAQEATGDLDAVIKQIFGEPTTATSLQPSTLVPGVAKAVDTSCKTDDGRVGECVRYYLCNANNSVITDGIGIIDIRVRDGPCASYMDTCCLPPDTRDVNNPITPPPVIQPQRQGCGWRNPDGVGFRITGDKDGESKFGEFPWAVAVLNSDYVDPRIEPVNENEPNGQKLNVYVGGGSLIHPNVVLTAAHYVAGAKALRARAGEWDTQTTKEIYPYQDRDVAKIEVHKDFNKGNLFYDIALLFLSTPMDLAPNVGVACLPPPRERVPDGTRCFATGWGKDKFGKEGRYQVILKKVEVPVVARNTCQEKLRATRLGHFFELHTSFMCAGGEPGKDTCKGDGGSPLSCPIQYETDRYLQSGIVAWGVGCGEDGTPGVYVDVSNLRNWIDDKVAGMGYDPKVYTI</sequence>
<dbReference type="CDD" id="cd00190">
    <property type="entry name" value="Tryp_SPc"/>
    <property type="match status" value="2"/>
</dbReference>
<accession>A0A0N1I9V7</accession>
<evidence type="ECO:0000256" key="2">
    <source>
        <dbReference type="ARBA" id="ARBA00022525"/>
    </source>
</evidence>
<dbReference type="PRINTS" id="PR00722">
    <property type="entry name" value="CHYMOTRYPSIN"/>
</dbReference>
<evidence type="ECO:0000259" key="7">
    <source>
        <dbReference type="PROSITE" id="PS50240"/>
    </source>
</evidence>
<reference evidence="8 9" key="1">
    <citation type="journal article" date="2015" name="Nat. Commun.">
        <title>Outbred genome sequencing and CRISPR/Cas9 gene editing in butterflies.</title>
        <authorList>
            <person name="Li X."/>
            <person name="Fan D."/>
            <person name="Zhang W."/>
            <person name="Liu G."/>
            <person name="Zhang L."/>
            <person name="Zhao L."/>
            <person name="Fang X."/>
            <person name="Chen L."/>
            <person name="Dong Y."/>
            <person name="Chen Y."/>
            <person name="Ding Y."/>
            <person name="Zhao R."/>
            <person name="Feng M."/>
            <person name="Zhu Y."/>
            <person name="Feng Y."/>
            <person name="Jiang X."/>
            <person name="Zhu D."/>
            <person name="Xiang H."/>
            <person name="Feng X."/>
            <person name="Li S."/>
            <person name="Wang J."/>
            <person name="Zhang G."/>
            <person name="Kronforst M.R."/>
            <person name="Wang W."/>
        </authorList>
    </citation>
    <scope>NUCLEOTIDE SEQUENCE [LARGE SCALE GENOMIC DNA]</scope>
    <source>
        <strain evidence="8">Ya'a_city_454_Px</strain>
        <tissue evidence="8">Whole body</tissue>
    </source>
</reference>
<dbReference type="STRING" id="66420.A0A0N1I9V7"/>
<dbReference type="InterPro" id="IPR001254">
    <property type="entry name" value="Trypsin_dom"/>
</dbReference>
<keyword evidence="9" id="KW-1185">Reference proteome</keyword>
<comment type="subcellular location">
    <subcellularLocation>
        <location evidence="1">Secreted</location>
    </subcellularLocation>
</comment>
<organism evidence="8 9">
    <name type="scientific">Papilio xuthus</name>
    <name type="common">Asian swallowtail butterfly</name>
    <dbReference type="NCBI Taxonomy" id="66420"/>
    <lineage>
        <taxon>Eukaryota</taxon>
        <taxon>Metazoa</taxon>
        <taxon>Ecdysozoa</taxon>
        <taxon>Arthropoda</taxon>
        <taxon>Hexapoda</taxon>
        <taxon>Insecta</taxon>
        <taxon>Pterygota</taxon>
        <taxon>Neoptera</taxon>
        <taxon>Endopterygota</taxon>
        <taxon>Lepidoptera</taxon>
        <taxon>Glossata</taxon>
        <taxon>Ditrysia</taxon>
        <taxon>Papilionoidea</taxon>
        <taxon>Papilionidae</taxon>
        <taxon>Papilioninae</taxon>
        <taxon>Papilio</taxon>
    </lineage>
</organism>